<feature type="compositionally biased region" description="Basic residues" evidence="1">
    <location>
        <begin position="55"/>
        <end position="73"/>
    </location>
</feature>
<dbReference type="OrthoDB" id="3639052at2759"/>
<name>A0A6A6FV42_9PEZI</name>
<feature type="compositionally biased region" description="Basic and acidic residues" evidence="1">
    <location>
        <begin position="84"/>
        <end position="98"/>
    </location>
</feature>
<dbReference type="AlphaFoldDB" id="A0A6A6FV42"/>
<dbReference type="Proteomes" id="UP000799539">
    <property type="component" value="Unassembled WGS sequence"/>
</dbReference>
<feature type="region of interest" description="Disordered" evidence="1">
    <location>
        <begin position="18"/>
        <end position="111"/>
    </location>
</feature>
<protein>
    <submittedName>
        <fullName evidence="2">Uncharacterized protein</fullName>
    </submittedName>
</protein>
<sequence length="111" mass="12728">MKNRWSKDLEILLLQVTAPSGRPRPHRCPGAHETRRDTQPVDPVERIEEYYTTGRHTRKRHPTDKIHRKRPKHTGNTDAPPLIIEERTSAARKSDLDHAPGSVSENFHTAA</sequence>
<keyword evidence="3" id="KW-1185">Reference proteome</keyword>
<feature type="compositionally biased region" description="Basic and acidic residues" evidence="1">
    <location>
        <begin position="30"/>
        <end position="49"/>
    </location>
</feature>
<evidence type="ECO:0000256" key="1">
    <source>
        <dbReference type="SAM" id="MobiDB-lite"/>
    </source>
</evidence>
<evidence type="ECO:0000313" key="3">
    <source>
        <dbReference type="Proteomes" id="UP000799539"/>
    </source>
</evidence>
<dbReference type="EMBL" id="ML992663">
    <property type="protein sequence ID" value="KAF2217098.1"/>
    <property type="molecule type" value="Genomic_DNA"/>
</dbReference>
<accession>A0A6A6FV42</accession>
<proteinExistence type="predicted"/>
<gene>
    <name evidence="2" type="ORF">CERZMDRAFT_93157</name>
</gene>
<reference evidence="2" key="1">
    <citation type="journal article" date="2020" name="Stud. Mycol.">
        <title>101 Dothideomycetes genomes: a test case for predicting lifestyles and emergence of pathogens.</title>
        <authorList>
            <person name="Haridas S."/>
            <person name="Albert R."/>
            <person name="Binder M."/>
            <person name="Bloem J."/>
            <person name="Labutti K."/>
            <person name="Salamov A."/>
            <person name="Andreopoulos B."/>
            <person name="Baker S."/>
            <person name="Barry K."/>
            <person name="Bills G."/>
            <person name="Bluhm B."/>
            <person name="Cannon C."/>
            <person name="Castanera R."/>
            <person name="Culley D."/>
            <person name="Daum C."/>
            <person name="Ezra D."/>
            <person name="Gonzalez J."/>
            <person name="Henrissat B."/>
            <person name="Kuo A."/>
            <person name="Liang C."/>
            <person name="Lipzen A."/>
            <person name="Lutzoni F."/>
            <person name="Magnuson J."/>
            <person name="Mondo S."/>
            <person name="Nolan M."/>
            <person name="Ohm R."/>
            <person name="Pangilinan J."/>
            <person name="Park H.-J."/>
            <person name="Ramirez L."/>
            <person name="Alfaro M."/>
            <person name="Sun H."/>
            <person name="Tritt A."/>
            <person name="Yoshinaga Y."/>
            <person name="Zwiers L.-H."/>
            <person name="Turgeon B."/>
            <person name="Goodwin S."/>
            <person name="Spatafora J."/>
            <person name="Crous P."/>
            <person name="Grigoriev I."/>
        </authorList>
    </citation>
    <scope>NUCLEOTIDE SEQUENCE</scope>
    <source>
        <strain evidence="2">SCOH1-5</strain>
    </source>
</reference>
<organism evidence="2 3">
    <name type="scientific">Cercospora zeae-maydis SCOH1-5</name>
    <dbReference type="NCBI Taxonomy" id="717836"/>
    <lineage>
        <taxon>Eukaryota</taxon>
        <taxon>Fungi</taxon>
        <taxon>Dikarya</taxon>
        <taxon>Ascomycota</taxon>
        <taxon>Pezizomycotina</taxon>
        <taxon>Dothideomycetes</taxon>
        <taxon>Dothideomycetidae</taxon>
        <taxon>Mycosphaerellales</taxon>
        <taxon>Mycosphaerellaceae</taxon>
        <taxon>Cercospora</taxon>
    </lineage>
</organism>
<evidence type="ECO:0000313" key="2">
    <source>
        <dbReference type="EMBL" id="KAF2217098.1"/>
    </source>
</evidence>